<dbReference type="GO" id="GO:0016788">
    <property type="term" value="F:hydrolase activity, acting on ester bonds"/>
    <property type="evidence" value="ECO:0007669"/>
    <property type="project" value="InterPro"/>
</dbReference>
<evidence type="ECO:0000256" key="2">
    <source>
        <dbReference type="ARBA" id="ARBA00008668"/>
    </source>
</evidence>
<evidence type="ECO:0000256" key="5">
    <source>
        <dbReference type="ARBA" id="ARBA00022801"/>
    </source>
</evidence>
<keyword evidence="3" id="KW-0964">Secreted</keyword>
<dbReference type="HOGENOM" id="CLU_380546_0_0_1"/>
<keyword evidence="5" id="KW-0378">Hydrolase</keyword>
<dbReference type="PaxDb" id="29760-VIT_05s0020g04810.t01"/>
<dbReference type="CDD" id="cd01837">
    <property type="entry name" value="SGNH_plant_lipase_like"/>
    <property type="match status" value="2"/>
</dbReference>
<dbReference type="FunFam" id="3.40.50.1110:FF:000003">
    <property type="entry name" value="GDSL esterase/lipase APG"/>
    <property type="match status" value="2"/>
</dbReference>
<dbReference type="OMA" id="ENGRSMH"/>
<sequence>MATKPFFQLSFLLLCLSFLTKSQAKHVAALYIFGDSDLDNGNNNDKDTLAKANYPPYGIDYPKGTTGRFTNGLTIADYLAQFLNINQPPPFLGPMAATGKSPRGYNYASASAGILPETGTIVGSNLNLTEQVRLFRKTVDTILPQHLKTPEAISRHLSSSIFLVLIGSNDYAMNYLLPQFSNSSRLYNPEQFAELLLNELGNHLREMYRLGGRNFVVFEIGPIGCLPTVALENAGTKTRCVEKPNDLVSIFNAKLASNINQLTSSLQHSTFVLVKTFNLVHGLVENPSRNGFNDSRIPCCVISEKTGTCIPNKTPCQDRNGHVFWDGAHHTDAVNRFAAREIFNGTSFCTPINVQNLVHKHALRRRMATTPLHLSFLLLCLSFLIKSQAKHVPALYIFGDSLVDSGNNNEQKTLAKADYAPYGIDYVVGTTGRFTNGFTIADYFSESLNLQQLPPFLDHTNIIERSSAGYNFASASAGILPETGTTAGKNLNLRMQVGFFRRIVSTILKSRFKTPGRMSRHLSRSIFLVSIGSNDYAVNYLVPQFYNSSRMYNPEQFAQLLVNELGNHLQEMYGLGGRKFVVFEVGPIGCLPAIALKRAGPKTPCVEEINDAVSIFNAKLALKINQLSSTLRNSTFVLVKNFNFMHDMVKNPSRYGFKDSRNPCCIVSEVNGACIPDKTPCNDRDGHVFWDAVHPSSAANRIIANEIFNGTSLSTPMNVRKLINAHKL</sequence>
<keyword evidence="6" id="KW-0442">Lipid degradation</keyword>
<dbReference type="Pfam" id="PF00657">
    <property type="entry name" value="Lipase_GDSL"/>
    <property type="match status" value="2"/>
</dbReference>
<dbReference type="Gene3D" id="3.40.50.1110">
    <property type="entry name" value="SGNH hydrolase"/>
    <property type="match status" value="2"/>
</dbReference>
<dbReference type="GO" id="GO:0016042">
    <property type="term" value="P:lipid catabolic process"/>
    <property type="evidence" value="ECO:0007669"/>
    <property type="project" value="UniProtKB-KW"/>
</dbReference>
<dbReference type="SMR" id="D7T797"/>
<feature type="chain" id="PRO_5003106123" description="GDSL esterase/lipase 7" evidence="8">
    <location>
        <begin position="25"/>
        <end position="728"/>
    </location>
</feature>
<dbReference type="PANTHER" id="PTHR45650">
    <property type="entry name" value="GDSL-LIKE LIPASE/ACYLHYDROLASE-RELATED"/>
    <property type="match status" value="1"/>
</dbReference>
<evidence type="ECO:0000256" key="6">
    <source>
        <dbReference type="ARBA" id="ARBA00022963"/>
    </source>
</evidence>
<dbReference type="eggNOG" id="ENOG502SIKN">
    <property type="taxonomic scope" value="Eukaryota"/>
</dbReference>
<evidence type="ECO:0000256" key="4">
    <source>
        <dbReference type="ARBA" id="ARBA00022729"/>
    </source>
</evidence>
<dbReference type="OrthoDB" id="1600564at2759"/>
<evidence type="ECO:0000313" key="10">
    <source>
        <dbReference type="Proteomes" id="UP000009183"/>
    </source>
</evidence>
<dbReference type="SUPFAM" id="SSF52266">
    <property type="entry name" value="SGNH hydrolase"/>
    <property type="match status" value="1"/>
</dbReference>
<keyword evidence="7" id="KW-0443">Lipid metabolism</keyword>
<keyword evidence="4 8" id="KW-0732">Signal</keyword>
<proteinExistence type="inferred from homology"/>
<evidence type="ECO:0000256" key="7">
    <source>
        <dbReference type="ARBA" id="ARBA00023098"/>
    </source>
</evidence>
<dbReference type="GO" id="GO:0005576">
    <property type="term" value="C:extracellular region"/>
    <property type="evidence" value="ECO:0007669"/>
    <property type="project" value="UniProtKB-SubCell"/>
</dbReference>
<organism evidence="9 10">
    <name type="scientific">Vitis vinifera</name>
    <name type="common">Grape</name>
    <dbReference type="NCBI Taxonomy" id="29760"/>
    <lineage>
        <taxon>Eukaryota</taxon>
        <taxon>Viridiplantae</taxon>
        <taxon>Streptophyta</taxon>
        <taxon>Embryophyta</taxon>
        <taxon>Tracheophyta</taxon>
        <taxon>Spermatophyta</taxon>
        <taxon>Magnoliopsida</taxon>
        <taxon>eudicotyledons</taxon>
        <taxon>Gunneridae</taxon>
        <taxon>Pentapetalae</taxon>
        <taxon>rosids</taxon>
        <taxon>Vitales</taxon>
        <taxon>Vitaceae</taxon>
        <taxon>Viteae</taxon>
        <taxon>Vitis</taxon>
    </lineage>
</organism>
<feature type="signal peptide" evidence="8">
    <location>
        <begin position="1"/>
        <end position="24"/>
    </location>
</feature>
<dbReference type="InterPro" id="IPR036514">
    <property type="entry name" value="SGNH_hydro_sf"/>
</dbReference>
<reference evidence="10" key="1">
    <citation type="journal article" date="2007" name="Nature">
        <title>The grapevine genome sequence suggests ancestral hexaploidization in major angiosperm phyla.</title>
        <authorList>
            <consortium name="The French-Italian Public Consortium for Grapevine Genome Characterization."/>
            <person name="Jaillon O."/>
            <person name="Aury J.-M."/>
            <person name="Noel B."/>
            <person name="Policriti A."/>
            <person name="Clepet C."/>
            <person name="Casagrande A."/>
            <person name="Choisne N."/>
            <person name="Aubourg S."/>
            <person name="Vitulo N."/>
            <person name="Jubin C."/>
            <person name="Vezzi A."/>
            <person name="Legeai F."/>
            <person name="Hugueney P."/>
            <person name="Dasilva C."/>
            <person name="Horner D."/>
            <person name="Mica E."/>
            <person name="Jublot D."/>
            <person name="Poulain J."/>
            <person name="Bruyere C."/>
            <person name="Billault A."/>
            <person name="Segurens B."/>
            <person name="Gouyvenoux M."/>
            <person name="Ugarte E."/>
            <person name="Cattonaro F."/>
            <person name="Anthouard V."/>
            <person name="Vico V."/>
            <person name="Del Fabbro C."/>
            <person name="Alaux M."/>
            <person name="Di Gaspero G."/>
            <person name="Dumas V."/>
            <person name="Felice N."/>
            <person name="Paillard S."/>
            <person name="Juman I."/>
            <person name="Moroldo M."/>
            <person name="Scalabrin S."/>
            <person name="Canaguier A."/>
            <person name="Le Clainche I."/>
            <person name="Malacrida G."/>
            <person name="Durand E."/>
            <person name="Pesole G."/>
            <person name="Laucou V."/>
            <person name="Chatelet P."/>
            <person name="Merdinoglu D."/>
            <person name="Delledonne M."/>
            <person name="Pezzotti M."/>
            <person name="Lecharny A."/>
            <person name="Scarpelli C."/>
            <person name="Artiguenave F."/>
            <person name="Pe M.E."/>
            <person name="Valle G."/>
            <person name="Morgante M."/>
            <person name="Caboche M."/>
            <person name="Adam-Blondon A.-F."/>
            <person name="Weissenbach J."/>
            <person name="Quetier F."/>
            <person name="Wincker P."/>
        </authorList>
    </citation>
    <scope>NUCLEOTIDE SEQUENCE [LARGE SCALE GENOMIC DNA]</scope>
    <source>
        <strain evidence="10">cv. Pinot noir / PN40024</strain>
    </source>
</reference>
<evidence type="ECO:0000256" key="3">
    <source>
        <dbReference type="ARBA" id="ARBA00022525"/>
    </source>
</evidence>
<evidence type="ECO:0000256" key="1">
    <source>
        <dbReference type="ARBA" id="ARBA00004613"/>
    </source>
</evidence>
<dbReference type="InterPro" id="IPR035669">
    <property type="entry name" value="SGNH_plant_lipase-like"/>
</dbReference>
<dbReference type="InParanoid" id="D7T797"/>
<evidence type="ECO:0000256" key="8">
    <source>
        <dbReference type="SAM" id="SignalP"/>
    </source>
</evidence>
<dbReference type="AlphaFoldDB" id="D7T797"/>
<dbReference type="EMBL" id="FN595749">
    <property type="protein sequence ID" value="CBI26368.3"/>
    <property type="molecule type" value="Genomic_DNA"/>
</dbReference>
<dbReference type="InterPro" id="IPR001087">
    <property type="entry name" value="GDSL"/>
</dbReference>
<gene>
    <name evidence="9" type="ordered locus">VIT_05s0020g04810</name>
</gene>
<dbReference type="Proteomes" id="UP000009183">
    <property type="component" value="Chromosome 5"/>
</dbReference>
<dbReference type="STRING" id="29760.D7T797"/>
<evidence type="ECO:0008006" key="11">
    <source>
        <dbReference type="Google" id="ProtNLM"/>
    </source>
</evidence>
<dbReference type="PANTHER" id="PTHR45650:SF43">
    <property type="entry name" value="GDSL ESTERASE_LIPASE 7-LIKE"/>
    <property type="match status" value="1"/>
</dbReference>
<keyword evidence="10" id="KW-1185">Reference proteome</keyword>
<dbReference type="InterPro" id="IPR051238">
    <property type="entry name" value="GDSL_esterase/lipase"/>
</dbReference>
<evidence type="ECO:0000313" key="9">
    <source>
        <dbReference type="EMBL" id="CBI26368.3"/>
    </source>
</evidence>
<name>D7T797_VITVI</name>
<accession>D7T797</accession>
<protein>
    <recommendedName>
        <fullName evidence="11">GDSL esterase/lipase 7</fullName>
    </recommendedName>
</protein>
<comment type="similarity">
    <text evidence="2">Belongs to the 'GDSL' lipolytic enzyme family.</text>
</comment>
<comment type="subcellular location">
    <subcellularLocation>
        <location evidence="1">Secreted</location>
    </subcellularLocation>
</comment>